<keyword evidence="3" id="KW-1185">Reference proteome</keyword>
<gene>
    <name evidence="2" type="ORF">ACFSCX_14495</name>
</gene>
<protein>
    <submittedName>
        <fullName evidence="2">NUDIX hydrolase</fullName>
        <ecNumber evidence="2">3.6.-.-</ecNumber>
    </submittedName>
</protein>
<dbReference type="InterPro" id="IPR015797">
    <property type="entry name" value="NUDIX_hydrolase-like_dom_sf"/>
</dbReference>
<dbReference type="CDD" id="cd02883">
    <property type="entry name" value="NUDIX_Hydrolase"/>
    <property type="match status" value="1"/>
</dbReference>
<dbReference type="InterPro" id="IPR000086">
    <property type="entry name" value="NUDIX_hydrolase_dom"/>
</dbReference>
<dbReference type="RefSeq" id="WP_377928962.1">
    <property type="nucleotide sequence ID" value="NZ_JBHUEM010000023.1"/>
</dbReference>
<dbReference type="SUPFAM" id="SSF55811">
    <property type="entry name" value="Nudix"/>
    <property type="match status" value="1"/>
</dbReference>
<dbReference type="Gene3D" id="3.90.79.10">
    <property type="entry name" value="Nucleoside Triphosphate Pyrophosphohydrolase"/>
    <property type="match status" value="1"/>
</dbReference>
<evidence type="ECO:0000313" key="3">
    <source>
        <dbReference type="Proteomes" id="UP001597214"/>
    </source>
</evidence>
<dbReference type="Proteomes" id="UP001597214">
    <property type="component" value="Unassembled WGS sequence"/>
</dbReference>
<dbReference type="EMBL" id="JBHUEM010000023">
    <property type="protein sequence ID" value="MFD1737742.1"/>
    <property type="molecule type" value="Genomic_DNA"/>
</dbReference>
<dbReference type="PROSITE" id="PS51462">
    <property type="entry name" value="NUDIX"/>
    <property type="match status" value="1"/>
</dbReference>
<reference evidence="3" key="1">
    <citation type="journal article" date="2019" name="Int. J. Syst. Evol. Microbiol.">
        <title>The Global Catalogue of Microorganisms (GCM) 10K type strain sequencing project: providing services to taxonomists for standard genome sequencing and annotation.</title>
        <authorList>
            <consortium name="The Broad Institute Genomics Platform"/>
            <consortium name="The Broad Institute Genome Sequencing Center for Infectious Disease"/>
            <person name="Wu L."/>
            <person name="Ma J."/>
        </authorList>
    </citation>
    <scope>NUCLEOTIDE SEQUENCE [LARGE SCALE GENOMIC DNA]</scope>
    <source>
        <strain evidence="3">CCUG 49339</strain>
    </source>
</reference>
<sequence length="151" mass="17512">MKLTWIPVKVLPDPSKITSVHGLCFEKGKMVVVHVKGRGFNNPGGHIEKGETPEEAFHREAYEEASVRGNIQLVGMIEVSHEENPLYDQNGKYPLIGYQLYYRMDIIECLPFQREHETTCRIWVEPEEYPYIIDDHELSLLALKEALRMKN</sequence>
<dbReference type="GO" id="GO:0016787">
    <property type="term" value="F:hydrolase activity"/>
    <property type="evidence" value="ECO:0007669"/>
    <property type="project" value="UniProtKB-KW"/>
</dbReference>
<dbReference type="Pfam" id="PF00293">
    <property type="entry name" value="NUDIX"/>
    <property type="match status" value="1"/>
</dbReference>
<name>A0ABW4LTB8_9BACI</name>
<proteinExistence type="predicted"/>
<evidence type="ECO:0000313" key="2">
    <source>
        <dbReference type="EMBL" id="MFD1737742.1"/>
    </source>
</evidence>
<comment type="caution">
    <text evidence="2">The sequence shown here is derived from an EMBL/GenBank/DDBJ whole genome shotgun (WGS) entry which is preliminary data.</text>
</comment>
<accession>A0ABW4LTB8</accession>
<dbReference type="EC" id="3.6.-.-" evidence="2"/>
<organism evidence="2 3">
    <name type="scientific">Bacillus salitolerans</name>
    <dbReference type="NCBI Taxonomy" id="1437434"/>
    <lineage>
        <taxon>Bacteria</taxon>
        <taxon>Bacillati</taxon>
        <taxon>Bacillota</taxon>
        <taxon>Bacilli</taxon>
        <taxon>Bacillales</taxon>
        <taxon>Bacillaceae</taxon>
        <taxon>Bacillus</taxon>
    </lineage>
</organism>
<feature type="domain" description="Nudix hydrolase" evidence="1">
    <location>
        <begin position="15"/>
        <end position="146"/>
    </location>
</feature>
<evidence type="ECO:0000259" key="1">
    <source>
        <dbReference type="PROSITE" id="PS51462"/>
    </source>
</evidence>
<keyword evidence="2" id="KW-0378">Hydrolase</keyword>